<evidence type="ECO:0000256" key="1">
    <source>
        <dbReference type="SAM" id="MobiDB-lite"/>
    </source>
</evidence>
<name>A0A2H3A1E8_TRIPA</name>
<organism evidence="2 3">
    <name type="scientific">Trichoderma parareesei</name>
    <name type="common">Filamentous fungus</name>
    <dbReference type="NCBI Taxonomy" id="858221"/>
    <lineage>
        <taxon>Eukaryota</taxon>
        <taxon>Fungi</taxon>
        <taxon>Dikarya</taxon>
        <taxon>Ascomycota</taxon>
        <taxon>Pezizomycotina</taxon>
        <taxon>Sordariomycetes</taxon>
        <taxon>Hypocreomycetidae</taxon>
        <taxon>Hypocreales</taxon>
        <taxon>Hypocreaceae</taxon>
        <taxon>Trichoderma</taxon>
    </lineage>
</organism>
<gene>
    <name evidence="2" type="ORF">A9Z42_0057840</name>
</gene>
<comment type="caution">
    <text evidence="2">The sequence shown here is derived from an EMBL/GenBank/DDBJ whole genome shotgun (WGS) entry which is preliminary data.</text>
</comment>
<dbReference type="OrthoDB" id="4867305at2759"/>
<dbReference type="EMBL" id="LFMI01000577">
    <property type="protein sequence ID" value="OTA05164.1"/>
    <property type="molecule type" value="Genomic_DNA"/>
</dbReference>
<keyword evidence="3" id="KW-1185">Reference proteome</keyword>
<evidence type="ECO:0000313" key="2">
    <source>
        <dbReference type="EMBL" id="OTA05164.1"/>
    </source>
</evidence>
<protein>
    <submittedName>
        <fullName evidence="2">Uncharacterized protein</fullName>
    </submittedName>
</protein>
<dbReference type="Proteomes" id="UP000219286">
    <property type="component" value="Unassembled WGS sequence"/>
</dbReference>
<sequence>MKNATKCCNEEKTKAYRNTDVRRTFVDGNDLPPQVILHAHRANSRILIDVRNEENRVGGPSTPQISAKALQQSAIHLYHDLGVLVWVGCSVEQVRRIGDVLRQVVAWGGQGGLVARLDAWEGDVVRKREEGLREGDLYRALDQKRTGNIKPSAVLRLATTRFEETLSERIPELKTAKDIDVRETQIIVPGSPPPRGIINKTVDGPRHLPIESFTTIGVDRITGLTIGETRFFTVGSSNYVGGARVDYLILKHTQTQNNDSKSAKGKSLQERTSVTPYWGNGKLKQRRRASDEVQGAIFEDVVSRVMQPLWDIEGGTWADRAAELEAKRERKNWGEKKTRPSTTTTAAV</sequence>
<accession>A0A2H3A1E8</accession>
<dbReference type="AlphaFoldDB" id="A0A2H3A1E8"/>
<feature type="region of interest" description="Disordered" evidence="1">
    <location>
        <begin position="329"/>
        <end position="348"/>
    </location>
</feature>
<evidence type="ECO:0000313" key="3">
    <source>
        <dbReference type="Proteomes" id="UP000219286"/>
    </source>
</evidence>
<reference evidence="2 3" key="1">
    <citation type="journal article" date="2015" name="Genome Announc.">
        <title>Genome sequence and annotation of Trichoderma parareesei, the ancestor of the cellulase producer Trichoderma reesei.</title>
        <authorList>
            <person name="Yang D."/>
            <person name="Pomraning K."/>
            <person name="Kopchinskiy A."/>
            <person name="Karimi Aghcheh R."/>
            <person name="Atanasova L."/>
            <person name="Chenthamara K."/>
            <person name="Baker S.E."/>
            <person name="Zhang R."/>
            <person name="Shen Q."/>
            <person name="Freitag M."/>
            <person name="Kubicek C.P."/>
            <person name="Druzhinina I.S."/>
        </authorList>
    </citation>
    <scope>NUCLEOTIDE SEQUENCE [LARGE SCALE GENOMIC DNA]</scope>
    <source>
        <strain evidence="2 3">CBS 125925</strain>
    </source>
</reference>
<feature type="compositionally biased region" description="Basic and acidic residues" evidence="1">
    <location>
        <begin position="329"/>
        <end position="338"/>
    </location>
</feature>
<proteinExistence type="predicted"/>